<dbReference type="GO" id="GO:0000162">
    <property type="term" value="P:L-tryptophan biosynthetic process"/>
    <property type="evidence" value="ECO:0007669"/>
    <property type="project" value="UniProtKB-UniRule"/>
</dbReference>
<dbReference type="PANTHER" id="PTHR22854">
    <property type="entry name" value="TRYPTOPHAN BIOSYNTHESIS PROTEIN"/>
    <property type="match status" value="1"/>
</dbReference>
<dbReference type="Proteomes" id="UP000233343">
    <property type="component" value="Unassembled WGS sequence"/>
</dbReference>
<organism evidence="11 12">
    <name type="scientific">Cytobacillus horneckiae</name>
    <dbReference type="NCBI Taxonomy" id="549687"/>
    <lineage>
        <taxon>Bacteria</taxon>
        <taxon>Bacillati</taxon>
        <taxon>Bacillota</taxon>
        <taxon>Bacilli</taxon>
        <taxon>Bacillales</taxon>
        <taxon>Bacillaceae</taxon>
        <taxon>Cytobacillus</taxon>
    </lineage>
</organism>
<dbReference type="EMBL" id="PISD01000008">
    <property type="protein sequence ID" value="PKG30349.1"/>
    <property type="molecule type" value="Genomic_DNA"/>
</dbReference>
<keyword evidence="6 9" id="KW-0822">Tryptophan biosynthesis</keyword>
<evidence type="ECO:0000256" key="5">
    <source>
        <dbReference type="ARBA" id="ARBA00022793"/>
    </source>
</evidence>
<evidence type="ECO:0000256" key="3">
    <source>
        <dbReference type="ARBA" id="ARBA00008737"/>
    </source>
</evidence>
<dbReference type="Gene3D" id="3.20.20.70">
    <property type="entry name" value="Aldolase class I"/>
    <property type="match status" value="1"/>
</dbReference>
<keyword evidence="8 9" id="KW-0456">Lyase</keyword>
<dbReference type="FunFam" id="3.20.20.70:FF:000024">
    <property type="entry name" value="Indole-3-glycerol phosphate synthase"/>
    <property type="match status" value="1"/>
</dbReference>
<reference evidence="11 12" key="1">
    <citation type="journal article" date="2010" name="Int. J. Syst. Evol. Microbiol.">
        <title>Bacillus horneckiae sp. nov., isolated from a spacecraft-assembly clean room.</title>
        <authorList>
            <person name="Vaishampayan P."/>
            <person name="Probst A."/>
            <person name="Krishnamurthi S."/>
            <person name="Ghosh S."/>
            <person name="Osman S."/>
            <person name="McDowall A."/>
            <person name="Ruckmani A."/>
            <person name="Mayilraj S."/>
            <person name="Venkateswaran K."/>
        </authorList>
    </citation>
    <scope>NUCLEOTIDE SEQUENCE [LARGE SCALE GENOMIC DNA]</scope>
    <source>
        <strain evidence="12">1PO1SC</strain>
    </source>
</reference>
<evidence type="ECO:0000256" key="1">
    <source>
        <dbReference type="ARBA" id="ARBA00001633"/>
    </source>
</evidence>
<evidence type="ECO:0000256" key="4">
    <source>
        <dbReference type="ARBA" id="ARBA00022605"/>
    </source>
</evidence>
<dbReference type="InterPro" id="IPR013798">
    <property type="entry name" value="Indole-3-glycerol_P_synth_dom"/>
</dbReference>
<protein>
    <recommendedName>
        <fullName evidence="9">Indole-3-glycerol phosphate synthase</fullName>
        <shortName evidence="9">IGPS</shortName>
        <ecNumber evidence="9">4.1.1.48</ecNumber>
    </recommendedName>
</protein>
<comment type="pathway">
    <text evidence="2 9">Amino-acid biosynthesis; L-tryptophan biosynthesis; L-tryptophan from chorismate: step 4/5.</text>
</comment>
<dbReference type="PROSITE" id="PS00614">
    <property type="entry name" value="IGPS"/>
    <property type="match status" value="1"/>
</dbReference>
<evidence type="ECO:0000313" key="11">
    <source>
        <dbReference type="EMBL" id="PKG30349.1"/>
    </source>
</evidence>
<evidence type="ECO:0000256" key="9">
    <source>
        <dbReference type="HAMAP-Rule" id="MF_00134"/>
    </source>
</evidence>
<dbReference type="InterPro" id="IPR013785">
    <property type="entry name" value="Aldolase_TIM"/>
</dbReference>
<keyword evidence="4 9" id="KW-0028">Amino-acid biosynthesis</keyword>
<comment type="catalytic activity">
    <reaction evidence="1 9">
        <text>1-(2-carboxyphenylamino)-1-deoxy-D-ribulose 5-phosphate + H(+) = (1S,2R)-1-C-(indol-3-yl)glycerol 3-phosphate + CO2 + H2O</text>
        <dbReference type="Rhea" id="RHEA:23476"/>
        <dbReference type="ChEBI" id="CHEBI:15377"/>
        <dbReference type="ChEBI" id="CHEBI:15378"/>
        <dbReference type="ChEBI" id="CHEBI:16526"/>
        <dbReference type="ChEBI" id="CHEBI:58613"/>
        <dbReference type="ChEBI" id="CHEBI:58866"/>
        <dbReference type="EC" id="4.1.1.48"/>
    </reaction>
</comment>
<dbReference type="RefSeq" id="WP_066199432.1">
    <property type="nucleotide sequence ID" value="NZ_JAFDQP010000002.1"/>
</dbReference>
<evidence type="ECO:0000256" key="7">
    <source>
        <dbReference type="ARBA" id="ARBA00023141"/>
    </source>
</evidence>
<keyword evidence="5 9" id="KW-0210">Decarboxylase</keyword>
<evidence type="ECO:0000256" key="2">
    <source>
        <dbReference type="ARBA" id="ARBA00004696"/>
    </source>
</evidence>
<dbReference type="InterPro" id="IPR045186">
    <property type="entry name" value="Indole-3-glycerol_P_synth"/>
</dbReference>
<evidence type="ECO:0000256" key="8">
    <source>
        <dbReference type="ARBA" id="ARBA00023239"/>
    </source>
</evidence>
<dbReference type="NCBIfam" id="NF001377">
    <property type="entry name" value="PRK00278.2-4"/>
    <property type="match status" value="1"/>
</dbReference>
<dbReference type="GO" id="GO:0004425">
    <property type="term" value="F:indole-3-glycerol-phosphate synthase activity"/>
    <property type="evidence" value="ECO:0007669"/>
    <property type="project" value="UniProtKB-UniRule"/>
</dbReference>
<dbReference type="GO" id="GO:0004640">
    <property type="term" value="F:phosphoribosylanthranilate isomerase activity"/>
    <property type="evidence" value="ECO:0007669"/>
    <property type="project" value="TreeGrafter"/>
</dbReference>
<dbReference type="SUPFAM" id="SSF51366">
    <property type="entry name" value="Ribulose-phoshate binding barrel"/>
    <property type="match status" value="1"/>
</dbReference>
<dbReference type="AlphaFoldDB" id="A0A2N0ZLH3"/>
<dbReference type="InterPro" id="IPR001468">
    <property type="entry name" value="Indole-3-GlycerolPSynthase_CS"/>
</dbReference>
<dbReference type="InterPro" id="IPR011060">
    <property type="entry name" value="RibuloseP-bd_barrel"/>
</dbReference>
<dbReference type="HAMAP" id="MF_00134_B">
    <property type="entry name" value="IGPS_B"/>
    <property type="match status" value="1"/>
</dbReference>
<comment type="similarity">
    <text evidence="3 9">Belongs to the TrpC family.</text>
</comment>
<dbReference type="Pfam" id="PF00218">
    <property type="entry name" value="IGPS"/>
    <property type="match status" value="1"/>
</dbReference>
<dbReference type="PANTHER" id="PTHR22854:SF2">
    <property type="entry name" value="INDOLE-3-GLYCEROL-PHOSPHATE SYNTHASE"/>
    <property type="match status" value="1"/>
</dbReference>
<comment type="caution">
    <text evidence="11">The sequence shown here is derived from an EMBL/GenBank/DDBJ whole genome shotgun (WGS) entry which is preliminary data.</text>
</comment>
<name>A0A2N0ZLH3_9BACI</name>
<keyword evidence="12" id="KW-1185">Reference proteome</keyword>
<proteinExistence type="inferred from homology"/>
<evidence type="ECO:0000313" key="12">
    <source>
        <dbReference type="Proteomes" id="UP000233343"/>
    </source>
</evidence>
<dbReference type="UniPathway" id="UPA00035">
    <property type="reaction ID" value="UER00043"/>
</dbReference>
<evidence type="ECO:0000259" key="10">
    <source>
        <dbReference type="Pfam" id="PF00218"/>
    </source>
</evidence>
<feature type="domain" description="Indole-3-glycerol phosphate synthase" evidence="10">
    <location>
        <begin position="5"/>
        <end position="252"/>
    </location>
</feature>
<evidence type="ECO:0000256" key="6">
    <source>
        <dbReference type="ARBA" id="ARBA00022822"/>
    </source>
</evidence>
<dbReference type="EC" id="4.1.1.48" evidence="9"/>
<dbReference type="CDD" id="cd00331">
    <property type="entry name" value="IGPS"/>
    <property type="match status" value="1"/>
</dbReference>
<accession>A0A2N0ZLH3</accession>
<gene>
    <name evidence="9" type="primary">trpC</name>
    <name evidence="11" type="ORF">CWS20_04975</name>
</gene>
<keyword evidence="7 9" id="KW-0057">Aromatic amino acid biosynthesis</keyword>
<sequence>MGSILDKIILVKKREVEKLKSGSHIAAPIETKKRSLLHKLEKADGLVVLAEFKRASPSKGVINEGLDPKEQARNYEDFGADAISVLTDETFFKGSHKDLAAVYETVNLPILCKDFIIDESQISQAKEAGASLILLIVAALNFAELKRLYTFALANELEVLVEVHNEAEAKQAIELGAKIIGVNNRDLNTFHVDLSMTEKLAPFIKSSGAFLISESGMKTSADVGRVIRAGADGILVGEAFMKADDVEKLLKTMKSTDSGKKEKRVNHHES</sequence>